<dbReference type="Pfam" id="PF12867">
    <property type="entry name" value="DinB_2"/>
    <property type="match status" value="1"/>
</dbReference>
<evidence type="ECO:0000259" key="1">
    <source>
        <dbReference type="Pfam" id="PF12867"/>
    </source>
</evidence>
<name>A0ABZ1BUE6_9FIRM</name>
<evidence type="ECO:0000313" key="2">
    <source>
        <dbReference type="EMBL" id="WRP15742.1"/>
    </source>
</evidence>
<keyword evidence="3" id="KW-1185">Reference proteome</keyword>
<evidence type="ECO:0000313" key="3">
    <source>
        <dbReference type="Proteomes" id="UP001333102"/>
    </source>
</evidence>
<dbReference type="RefSeq" id="WP_324670150.1">
    <property type="nucleotide sequence ID" value="NZ_CP141614.1"/>
</dbReference>
<dbReference type="InterPro" id="IPR024775">
    <property type="entry name" value="DinB-like"/>
</dbReference>
<sequence length="165" mass="17887">MTESIAVERLRRAVLTLLDEALQGPPGDATWFVDSGPQAGLLRFLDGISPEAASTPPRPGRANLAAHVDHVRYGLELANRALRGEHDAFATADWGRSWTIRSVDAEAWARIKAGLRREYEAVREVLASSNGWLADDMALTGVLAQIAHVAYHLGAIRQIARDVAG</sequence>
<organism evidence="2 3">
    <name type="scientific">Geochorda subterranea</name>
    <dbReference type="NCBI Taxonomy" id="3109564"/>
    <lineage>
        <taxon>Bacteria</taxon>
        <taxon>Bacillati</taxon>
        <taxon>Bacillota</taxon>
        <taxon>Limnochordia</taxon>
        <taxon>Limnochordales</taxon>
        <taxon>Geochordaceae</taxon>
        <taxon>Geochorda</taxon>
    </lineage>
</organism>
<dbReference type="EMBL" id="CP141614">
    <property type="protein sequence ID" value="WRP15742.1"/>
    <property type="molecule type" value="Genomic_DNA"/>
</dbReference>
<dbReference type="InterPro" id="IPR034660">
    <property type="entry name" value="DinB/YfiT-like"/>
</dbReference>
<gene>
    <name evidence="2" type="ORF">VLY81_06200</name>
</gene>
<reference evidence="3" key="1">
    <citation type="submission" date="2023-12" db="EMBL/GenBank/DDBJ databases">
        <title>Novel isolates from deep terrestrial aquifers shed light on the physiology and ecology of the class Limnochordia.</title>
        <authorList>
            <person name="Karnachuk O.V."/>
            <person name="Lukina A.P."/>
            <person name="Avakyan M.R."/>
            <person name="Kadnikov V."/>
            <person name="Begmatov S."/>
            <person name="Beletsky A.V."/>
            <person name="Mardanov A.V."/>
            <person name="Ravin N.V."/>
        </authorList>
    </citation>
    <scope>NUCLEOTIDE SEQUENCE [LARGE SCALE GENOMIC DNA]</scope>
    <source>
        <strain evidence="3">LN</strain>
    </source>
</reference>
<dbReference type="SUPFAM" id="SSF109854">
    <property type="entry name" value="DinB/YfiT-like putative metalloenzymes"/>
    <property type="match status" value="1"/>
</dbReference>
<dbReference type="Proteomes" id="UP001333102">
    <property type="component" value="Chromosome"/>
</dbReference>
<proteinExistence type="predicted"/>
<protein>
    <submittedName>
        <fullName evidence="2">DinB family protein</fullName>
    </submittedName>
</protein>
<accession>A0ABZ1BUE6</accession>
<feature type="domain" description="DinB-like" evidence="1">
    <location>
        <begin position="40"/>
        <end position="135"/>
    </location>
</feature>